<name>A0ABX7BI43_9PROT</name>
<feature type="domain" description="HNH nuclease" evidence="1">
    <location>
        <begin position="74"/>
        <end position="118"/>
    </location>
</feature>
<dbReference type="GO" id="GO:0004519">
    <property type="term" value="F:endonuclease activity"/>
    <property type="evidence" value="ECO:0007669"/>
    <property type="project" value="UniProtKB-KW"/>
</dbReference>
<keyword evidence="2" id="KW-0255">Endonuclease</keyword>
<geneLocation type="plasmid" evidence="2 3">
    <name>pTT6-5</name>
</geneLocation>
<dbReference type="InterPro" id="IPR044930">
    <property type="entry name" value="Homing_endonuclease_His-Me"/>
</dbReference>
<dbReference type="InterPro" id="IPR003615">
    <property type="entry name" value="HNH_nuc"/>
</dbReference>
<evidence type="ECO:0000259" key="1">
    <source>
        <dbReference type="Pfam" id="PF13392"/>
    </source>
</evidence>
<sequence length="182" mass="20693">MVQVKICRECGTNYTNRYNSRYCSPLCAFWYQFDRSGGTDACWTWRDNKTNDGYGNVAGWLVSRLLGGPSRRQLAHRVAYQLHYGQHPGELKVTHRCDVPACANPRHLVLRTQRGNMMDGLERGRPIICAPGEKNFAARLTEADIRLIRASAMRSGDLASRLGVSRATIDAARRRITWRHVE</sequence>
<dbReference type="EMBL" id="CP067425">
    <property type="protein sequence ID" value="QQP94047.1"/>
    <property type="molecule type" value="Genomic_DNA"/>
</dbReference>
<dbReference type="Pfam" id="PF13392">
    <property type="entry name" value="HNH_3"/>
    <property type="match status" value="1"/>
</dbReference>
<accession>A0ABX7BI43</accession>
<dbReference type="InterPro" id="IPR044925">
    <property type="entry name" value="His-Me_finger_sf"/>
</dbReference>
<organism evidence="2 3">
    <name type="scientific">Skermanella cutis</name>
    <dbReference type="NCBI Taxonomy" id="2775420"/>
    <lineage>
        <taxon>Bacteria</taxon>
        <taxon>Pseudomonadati</taxon>
        <taxon>Pseudomonadota</taxon>
        <taxon>Alphaproteobacteria</taxon>
        <taxon>Rhodospirillales</taxon>
        <taxon>Azospirillaceae</taxon>
        <taxon>Skermanella</taxon>
    </lineage>
</organism>
<gene>
    <name evidence="2" type="ORF">IGS68_35135</name>
</gene>
<evidence type="ECO:0000313" key="2">
    <source>
        <dbReference type="EMBL" id="QQP94047.1"/>
    </source>
</evidence>
<reference evidence="2" key="1">
    <citation type="submission" date="2021-02" db="EMBL/GenBank/DDBJ databases">
        <title>Skermanella TT6 skin isolate.</title>
        <authorList>
            <person name="Lee K."/>
            <person name="Ganzorig M."/>
        </authorList>
    </citation>
    <scope>NUCLEOTIDE SEQUENCE</scope>
    <source>
        <strain evidence="2">TT6</strain>
    </source>
</reference>
<dbReference type="SUPFAM" id="SSF54060">
    <property type="entry name" value="His-Me finger endonucleases"/>
    <property type="match status" value="1"/>
</dbReference>
<evidence type="ECO:0000313" key="3">
    <source>
        <dbReference type="Proteomes" id="UP000595197"/>
    </source>
</evidence>
<dbReference type="Proteomes" id="UP000595197">
    <property type="component" value="Plasmid pTT6-5"/>
</dbReference>
<keyword evidence="3" id="KW-1185">Reference proteome</keyword>
<keyword evidence="2" id="KW-0540">Nuclease</keyword>
<proteinExistence type="predicted"/>
<dbReference type="Gene3D" id="3.90.75.10">
    <property type="entry name" value="Homing Intron 3 (I-ppo) Encoded Endonuclease, Chain A"/>
    <property type="match status" value="1"/>
</dbReference>
<keyword evidence="2" id="KW-0378">Hydrolase</keyword>
<keyword evidence="2" id="KW-0614">Plasmid</keyword>
<protein>
    <submittedName>
        <fullName evidence="2">HNH endonuclease</fullName>
    </submittedName>
</protein>